<feature type="region of interest" description="Disordered" evidence="1">
    <location>
        <begin position="51"/>
        <end position="85"/>
    </location>
</feature>
<proteinExistence type="predicted"/>
<evidence type="ECO:0000313" key="2">
    <source>
        <dbReference type="EnsemblMetazoa" id="CJA33502.1"/>
    </source>
</evidence>
<feature type="compositionally biased region" description="Polar residues" evidence="1">
    <location>
        <begin position="66"/>
        <end position="85"/>
    </location>
</feature>
<reference evidence="3" key="1">
    <citation type="submission" date="2010-08" db="EMBL/GenBank/DDBJ databases">
        <authorList>
            <consortium name="Caenorhabditis japonica Sequencing Consortium"/>
            <person name="Wilson R.K."/>
        </authorList>
    </citation>
    <scope>NUCLEOTIDE SEQUENCE [LARGE SCALE GENOMIC DNA]</scope>
    <source>
        <strain evidence="3">DF5081</strain>
    </source>
</reference>
<organism evidence="2 3">
    <name type="scientific">Caenorhabditis japonica</name>
    <dbReference type="NCBI Taxonomy" id="281687"/>
    <lineage>
        <taxon>Eukaryota</taxon>
        <taxon>Metazoa</taxon>
        <taxon>Ecdysozoa</taxon>
        <taxon>Nematoda</taxon>
        <taxon>Chromadorea</taxon>
        <taxon>Rhabditida</taxon>
        <taxon>Rhabditina</taxon>
        <taxon>Rhabditomorpha</taxon>
        <taxon>Rhabditoidea</taxon>
        <taxon>Rhabditidae</taxon>
        <taxon>Peloderinae</taxon>
        <taxon>Caenorhabditis</taxon>
    </lineage>
</organism>
<dbReference type="Proteomes" id="UP000005237">
    <property type="component" value="Unassembled WGS sequence"/>
</dbReference>
<dbReference type="AlphaFoldDB" id="A0A8R1IKS9"/>
<feature type="region of interest" description="Disordered" evidence="1">
    <location>
        <begin position="107"/>
        <end position="129"/>
    </location>
</feature>
<name>A0A8R1IKS9_CAEJA</name>
<evidence type="ECO:0000256" key="1">
    <source>
        <dbReference type="SAM" id="MobiDB-lite"/>
    </source>
</evidence>
<accession>A0A8R1IKS9</accession>
<keyword evidence="3" id="KW-1185">Reference proteome</keyword>
<reference evidence="2" key="2">
    <citation type="submission" date="2022-06" db="UniProtKB">
        <authorList>
            <consortium name="EnsemblMetazoa"/>
        </authorList>
    </citation>
    <scope>IDENTIFICATION</scope>
    <source>
        <strain evidence="2">DF5081</strain>
    </source>
</reference>
<sequence length="129" mass="14463">MFFPANGLLPNQSIAFINNESRCKPSGPTLNNGEVALAFNLATRLIQQSNTYSHASTRSLPALRTEPQTTSIIHHTRSSGYQNSRLPNYRQHIRNLENQAIRTLRTKPNTSPTWPMSKRWSSEAIGCSP</sequence>
<protein>
    <submittedName>
        <fullName evidence="2">Uncharacterized protein</fullName>
    </submittedName>
</protein>
<dbReference type="EnsemblMetazoa" id="CJA33502.1">
    <property type="protein sequence ID" value="CJA33502.1"/>
    <property type="gene ID" value="WBGene00209349"/>
</dbReference>
<evidence type="ECO:0000313" key="3">
    <source>
        <dbReference type="Proteomes" id="UP000005237"/>
    </source>
</evidence>